<dbReference type="PROSITE" id="PS00041">
    <property type="entry name" value="HTH_ARAC_FAMILY_1"/>
    <property type="match status" value="1"/>
</dbReference>
<accession>A0A5E8H1G7</accession>
<evidence type="ECO:0000259" key="4">
    <source>
        <dbReference type="PROSITE" id="PS01124"/>
    </source>
</evidence>
<comment type="caution">
    <text evidence="5">The sequence shown here is derived from an EMBL/GenBank/DDBJ whole genome shotgun (WGS) entry which is preliminary data.</text>
</comment>
<dbReference type="PANTHER" id="PTHR47893">
    <property type="entry name" value="REGULATORY PROTEIN PCHR"/>
    <property type="match status" value="1"/>
</dbReference>
<organism evidence="5 6">
    <name type="scientific">Roseibium alexandrii (strain DSM 17067 / NCIMB 14079 / DFL-11)</name>
    <name type="common">Labrenzia alexandrii</name>
    <dbReference type="NCBI Taxonomy" id="244592"/>
    <lineage>
        <taxon>Bacteria</taxon>
        <taxon>Pseudomonadati</taxon>
        <taxon>Pseudomonadota</taxon>
        <taxon>Alphaproteobacteria</taxon>
        <taxon>Hyphomicrobiales</taxon>
        <taxon>Stappiaceae</taxon>
        <taxon>Roseibium</taxon>
    </lineage>
</organism>
<feature type="domain" description="HTH araC/xylS-type" evidence="4">
    <location>
        <begin position="224"/>
        <end position="325"/>
    </location>
</feature>
<evidence type="ECO:0000313" key="6">
    <source>
        <dbReference type="Proteomes" id="UP000004703"/>
    </source>
</evidence>
<dbReference type="Gene3D" id="1.10.10.60">
    <property type="entry name" value="Homeodomain-like"/>
    <property type="match status" value="1"/>
</dbReference>
<reference evidence="5 6" key="2">
    <citation type="submission" date="2013-04" db="EMBL/GenBank/DDBJ databases">
        <authorList>
            <person name="Fiebig A."/>
            <person name="Pradella S."/>
            <person name="Wagner-Doebler I."/>
        </authorList>
    </citation>
    <scope>NUCLEOTIDE SEQUENCE [LARGE SCALE GENOMIC DNA]</scope>
    <source>
        <strain evidence="6">DSM 17067 / NCIMB 14079 / DFL-11</strain>
    </source>
</reference>
<dbReference type="GO" id="GO:0003700">
    <property type="term" value="F:DNA-binding transcription factor activity"/>
    <property type="evidence" value="ECO:0007669"/>
    <property type="project" value="InterPro"/>
</dbReference>
<dbReference type="InterPro" id="IPR053142">
    <property type="entry name" value="PchR_regulatory_protein"/>
</dbReference>
<evidence type="ECO:0000313" key="5">
    <source>
        <dbReference type="EMBL" id="EEE45814.2"/>
    </source>
</evidence>
<dbReference type="PANTHER" id="PTHR47893:SF1">
    <property type="entry name" value="REGULATORY PROTEIN PCHR"/>
    <property type="match status" value="1"/>
</dbReference>
<dbReference type="EMBL" id="ACCU02000003">
    <property type="protein sequence ID" value="EEE45814.2"/>
    <property type="molecule type" value="Genomic_DNA"/>
</dbReference>
<sequence>MTGRENASTNRGLTSQWIEDQRLVQHSAKMPILHERVVQLEPGKDALKYILATGRESVIIRISTLPLVTAERLTSPDWITIIYPLSWAREYLLNGHECETGHLYLFQGPNGFISSARQRDSITIGLRRQRLIATCASLLGVDTEDIALDDAVVKLPAAIDQFFRQSLCKVLSTPDYTTRQYGQVTMPAALEADLYAMIAGVLAPCVFPELKGRMGQRSSLKSLRCVSEFIDLNGCANLSTADLCRVAKLEYSRLHAVFDEVLGTSPYKYLQSARLSEARRLLLDDRNPPKSIKDVALSLGYMKSGRFAEQYRDMFDELPSETMARANQTR</sequence>
<dbReference type="GO" id="GO:0043565">
    <property type="term" value="F:sequence-specific DNA binding"/>
    <property type="evidence" value="ECO:0007669"/>
    <property type="project" value="InterPro"/>
</dbReference>
<keyword evidence="1" id="KW-0805">Transcription regulation</keyword>
<dbReference type="Proteomes" id="UP000004703">
    <property type="component" value="Chromosome"/>
</dbReference>
<dbReference type="RefSeq" id="WP_081450596.1">
    <property type="nucleotide sequence ID" value="NZ_CM011002.1"/>
</dbReference>
<keyword evidence="3" id="KW-0804">Transcription</keyword>
<gene>
    <name evidence="5" type="ORF">SADFL11_3103</name>
</gene>
<dbReference type="InterPro" id="IPR018060">
    <property type="entry name" value="HTH_AraC"/>
</dbReference>
<dbReference type="SMART" id="SM00342">
    <property type="entry name" value="HTH_ARAC"/>
    <property type="match status" value="1"/>
</dbReference>
<dbReference type="InterPro" id="IPR018062">
    <property type="entry name" value="HTH_AraC-typ_CS"/>
</dbReference>
<reference evidence="5 6" key="1">
    <citation type="submission" date="2008-01" db="EMBL/GenBank/DDBJ databases">
        <authorList>
            <person name="Wagner-Dobler I."/>
            <person name="Ferriera S."/>
            <person name="Johnson J."/>
            <person name="Kravitz S."/>
            <person name="Beeson K."/>
            <person name="Sutton G."/>
            <person name="Rogers Y.-H."/>
            <person name="Friedman R."/>
            <person name="Frazier M."/>
            <person name="Venter J.C."/>
        </authorList>
    </citation>
    <scope>NUCLEOTIDE SEQUENCE [LARGE SCALE GENOMIC DNA]</scope>
    <source>
        <strain evidence="6">DSM 17067 / NCIMB 14079 / DFL-11</strain>
    </source>
</reference>
<evidence type="ECO:0000256" key="3">
    <source>
        <dbReference type="ARBA" id="ARBA00023163"/>
    </source>
</evidence>
<keyword evidence="2 5" id="KW-0238">DNA-binding</keyword>
<proteinExistence type="predicted"/>
<name>A0A5E8H1G7_ROSAD</name>
<evidence type="ECO:0000256" key="2">
    <source>
        <dbReference type="ARBA" id="ARBA00023125"/>
    </source>
</evidence>
<dbReference type="Pfam" id="PF12833">
    <property type="entry name" value="HTH_18"/>
    <property type="match status" value="1"/>
</dbReference>
<protein>
    <submittedName>
        <fullName evidence="5">AraC-type DNA-binding domain-containing protein</fullName>
    </submittedName>
</protein>
<dbReference type="PROSITE" id="PS01124">
    <property type="entry name" value="HTH_ARAC_FAMILY_2"/>
    <property type="match status" value="1"/>
</dbReference>
<evidence type="ECO:0000256" key="1">
    <source>
        <dbReference type="ARBA" id="ARBA00023015"/>
    </source>
</evidence>
<dbReference type="AlphaFoldDB" id="A0A5E8H1G7"/>